<sequence length="43" mass="4892">MAPLLLPNNRHGQGLEMQFRLKTQAHLGLSIFRFPICSSLLNQ</sequence>
<reference evidence="1" key="2">
    <citation type="journal article" date="2015" name="Fish Shellfish Immunol.">
        <title>Early steps in the European eel (Anguilla anguilla)-Vibrio vulnificus interaction in the gills: Role of the RtxA13 toxin.</title>
        <authorList>
            <person name="Callol A."/>
            <person name="Pajuelo D."/>
            <person name="Ebbesson L."/>
            <person name="Teles M."/>
            <person name="MacKenzie S."/>
            <person name="Amaro C."/>
        </authorList>
    </citation>
    <scope>NUCLEOTIDE SEQUENCE</scope>
</reference>
<accession>A0A0E9SYT0</accession>
<reference evidence="1" key="1">
    <citation type="submission" date="2014-11" db="EMBL/GenBank/DDBJ databases">
        <authorList>
            <person name="Amaro Gonzalez C."/>
        </authorList>
    </citation>
    <scope>NUCLEOTIDE SEQUENCE</scope>
</reference>
<protein>
    <submittedName>
        <fullName evidence="1">Uncharacterized protein</fullName>
    </submittedName>
</protein>
<evidence type="ECO:0000313" key="1">
    <source>
        <dbReference type="EMBL" id="JAH45693.1"/>
    </source>
</evidence>
<dbReference type="EMBL" id="GBXM01062884">
    <property type="protein sequence ID" value="JAH45693.1"/>
    <property type="molecule type" value="Transcribed_RNA"/>
</dbReference>
<organism evidence="1">
    <name type="scientific">Anguilla anguilla</name>
    <name type="common">European freshwater eel</name>
    <name type="synonym">Muraena anguilla</name>
    <dbReference type="NCBI Taxonomy" id="7936"/>
    <lineage>
        <taxon>Eukaryota</taxon>
        <taxon>Metazoa</taxon>
        <taxon>Chordata</taxon>
        <taxon>Craniata</taxon>
        <taxon>Vertebrata</taxon>
        <taxon>Euteleostomi</taxon>
        <taxon>Actinopterygii</taxon>
        <taxon>Neopterygii</taxon>
        <taxon>Teleostei</taxon>
        <taxon>Anguilliformes</taxon>
        <taxon>Anguillidae</taxon>
        <taxon>Anguilla</taxon>
    </lineage>
</organism>
<name>A0A0E9SYT0_ANGAN</name>
<dbReference type="AlphaFoldDB" id="A0A0E9SYT0"/>
<proteinExistence type="predicted"/>